<dbReference type="HAMAP" id="MF_00719">
    <property type="entry name" value="CobS"/>
    <property type="match status" value="1"/>
</dbReference>
<dbReference type="AlphaFoldDB" id="A0A060NJN1"/>
<keyword evidence="13 19" id="KW-0472">Membrane</keyword>
<accession>A0A060NJN1</accession>
<comment type="function">
    <text evidence="14 19">Joins adenosylcobinamide-GDP and alpha-ribazole to generate adenosylcobalamin (Ado-cobalamin). Also synthesizes adenosylcobalamin 5'-phosphate from adenosylcobinamide-GDP and alpha-ribazole 5'-phosphate.</text>
</comment>
<dbReference type="GO" id="GO:0051073">
    <property type="term" value="F:adenosylcobinamide-GDP ribazoletransferase activity"/>
    <property type="evidence" value="ECO:0007669"/>
    <property type="project" value="UniProtKB-UniRule"/>
</dbReference>
<evidence type="ECO:0000256" key="6">
    <source>
        <dbReference type="ARBA" id="ARBA00015850"/>
    </source>
</evidence>
<sequence length="300" mass="30364">MMAHELRCLLLALQFLTRIPVTGRLAHWVGYSPQLLRASARYFPLVGAGVGVLTAAVLGLAWWLLPPVPAAAWVAAVAALAAGLLLTGALHEDGLADTFDGLGGGTTPERALEIMKDSRIGSYGALALGVALLAKCALLASLLQIEPLLALLGLLWGHTVSRCAPLWLLYRHRHVGDRAGVKAKPLADGIGLGGLLWAAMWALLVLLGSGAAAVALGATLGATQLVQGGGSALALVVALSAALSGALLVAAPMARWLLRRLGGYTGDGLGATQQAAELGLLLGLVLAGPLLVGPVLGAGA</sequence>
<keyword evidence="21" id="KW-1185">Reference proteome</keyword>
<comment type="catalytic activity">
    <reaction evidence="17 19">
        <text>alpha-ribazole + adenosylcob(III)inamide-GDP = adenosylcob(III)alamin + GMP + H(+)</text>
        <dbReference type="Rhea" id="RHEA:16049"/>
        <dbReference type="ChEBI" id="CHEBI:10329"/>
        <dbReference type="ChEBI" id="CHEBI:15378"/>
        <dbReference type="ChEBI" id="CHEBI:18408"/>
        <dbReference type="ChEBI" id="CHEBI:58115"/>
        <dbReference type="ChEBI" id="CHEBI:60487"/>
        <dbReference type="EC" id="2.7.8.26"/>
    </reaction>
</comment>
<dbReference type="KEGG" id="cbab:SMCB_0333"/>
<feature type="transmembrane region" description="Helical" evidence="19">
    <location>
        <begin position="148"/>
        <end position="170"/>
    </location>
</feature>
<evidence type="ECO:0000313" key="20">
    <source>
        <dbReference type="EMBL" id="BAO82561.1"/>
    </source>
</evidence>
<feature type="transmembrane region" description="Helical" evidence="19">
    <location>
        <begin position="278"/>
        <end position="298"/>
    </location>
</feature>
<dbReference type="GO" id="GO:0008818">
    <property type="term" value="F:cobalamin 5'-phosphate synthase activity"/>
    <property type="evidence" value="ECO:0007669"/>
    <property type="project" value="UniProtKB-UniRule"/>
</dbReference>
<evidence type="ECO:0000256" key="14">
    <source>
        <dbReference type="ARBA" id="ARBA00025228"/>
    </source>
</evidence>
<organism evidence="20 21">
    <name type="scientific">Serpentinimonas maccroryi</name>
    <dbReference type="NCBI Taxonomy" id="1458426"/>
    <lineage>
        <taxon>Bacteria</taxon>
        <taxon>Pseudomonadati</taxon>
        <taxon>Pseudomonadota</taxon>
        <taxon>Betaproteobacteria</taxon>
        <taxon>Burkholderiales</taxon>
        <taxon>Comamonadaceae</taxon>
        <taxon>Serpentinimonas</taxon>
    </lineage>
</organism>
<reference evidence="20 21" key="1">
    <citation type="journal article" date="2014" name="Nat. Commun.">
        <title>Physiological and genomic features of highly alkaliphilic hydrogen-utilizing Betaproteobacteria from a continental serpentinizing site.</title>
        <authorList>
            <person name="Suzuki S."/>
            <person name="Kuenen J.G."/>
            <person name="Schipper K."/>
            <person name="van der Velde S."/>
            <person name="Ishii S."/>
            <person name="Wu A."/>
            <person name="Sorokin D.Y."/>
            <person name="Tenney A."/>
            <person name="Meng X.Y."/>
            <person name="Morrill P.L."/>
            <person name="Kamagata Y."/>
            <person name="Muyzer G."/>
            <person name="Nealson K.H."/>
        </authorList>
    </citation>
    <scope>NUCLEOTIDE SEQUENCE [LARGE SCALE GENOMIC DNA]</scope>
    <source>
        <strain evidence="20 21">B1</strain>
    </source>
</reference>
<dbReference type="PANTHER" id="PTHR34148">
    <property type="entry name" value="ADENOSYLCOBINAMIDE-GDP RIBAZOLETRANSFERASE"/>
    <property type="match status" value="1"/>
</dbReference>
<evidence type="ECO:0000256" key="3">
    <source>
        <dbReference type="ARBA" id="ARBA00004663"/>
    </source>
</evidence>
<evidence type="ECO:0000256" key="2">
    <source>
        <dbReference type="ARBA" id="ARBA00004651"/>
    </source>
</evidence>
<evidence type="ECO:0000256" key="19">
    <source>
        <dbReference type="HAMAP-Rule" id="MF_00719"/>
    </source>
</evidence>
<evidence type="ECO:0000256" key="17">
    <source>
        <dbReference type="ARBA" id="ARBA00048623"/>
    </source>
</evidence>
<dbReference type="EMBL" id="AP014569">
    <property type="protein sequence ID" value="BAO82561.1"/>
    <property type="molecule type" value="Genomic_DNA"/>
</dbReference>
<feature type="transmembrane region" description="Helical" evidence="19">
    <location>
        <begin position="190"/>
        <end position="220"/>
    </location>
</feature>
<evidence type="ECO:0000256" key="11">
    <source>
        <dbReference type="ARBA" id="ARBA00022842"/>
    </source>
</evidence>
<feature type="transmembrane region" description="Helical" evidence="19">
    <location>
        <begin position="72"/>
        <end position="90"/>
    </location>
</feature>
<gene>
    <name evidence="19" type="primary">cobS</name>
    <name evidence="20" type="ORF">SMCB_0333</name>
</gene>
<evidence type="ECO:0000256" key="1">
    <source>
        <dbReference type="ARBA" id="ARBA00001946"/>
    </source>
</evidence>
<keyword evidence="9 19" id="KW-0808">Transferase</keyword>
<keyword evidence="8 19" id="KW-0169">Cobalamin biosynthesis</keyword>
<evidence type="ECO:0000256" key="13">
    <source>
        <dbReference type="ARBA" id="ARBA00023136"/>
    </source>
</evidence>
<dbReference type="RefSeq" id="WP_338056282.1">
    <property type="nucleotide sequence ID" value="NZ_AP014569.1"/>
</dbReference>
<dbReference type="EC" id="2.7.8.26" evidence="5 19"/>
<evidence type="ECO:0000256" key="4">
    <source>
        <dbReference type="ARBA" id="ARBA00010561"/>
    </source>
</evidence>
<dbReference type="GO" id="GO:0009236">
    <property type="term" value="P:cobalamin biosynthetic process"/>
    <property type="evidence" value="ECO:0007669"/>
    <property type="project" value="UniProtKB-UniRule"/>
</dbReference>
<comment type="cofactor">
    <cofactor evidence="1 19">
        <name>Mg(2+)</name>
        <dbReference type="ChEBI" id="CHEBI:18420"/>
    </cofactor>
</comment>
<keyword evidence="11 19" id="KW-0460">Magnesium</keyword>
<evidence type="ECO:0000256" key="15">
    <source>
        <dbReference type="ARBA" id="ARBA00032605"/>
    </source>
</evidence>
<proteinExistence type="inferred from homology"/>
<evidence type="ECO:0000256" key="8">
    <source>
        <dbReference type="ARBA" id="ARBA00022573"/>
    </source>
</evidence>
<evidence type="ECO:0000256" key="7">
    <source>
        <dbReference type="ARBA" id="ARBA00022475"/>
    </source>
</evidence>
<dbReference type="GO" id="GO:0005886">
    <property type="term" value="C:plasma membrane"/>
    <property type="evidence" value="ECO:0007669"/>
    <property type="project" value="UniProtKB-SubCell"/>
</dbReference>
<evidence type="ECO:0000256" key="18">
    <source>
        <dbReference type="ARBA" id="ARBA00049504"/>
    </source>
</evidence>
<dbReference type="Pfam" id="PF02654">
    <property type="entry name" value="CobS"/>
    <property type="match status" value="1"/>
</dbReference>
<feature type="transmembrane region" description="Helical" evidence="19">
    <location>
        <begin position="120"/>
        <end position="141"/>
    </location>
</feature>
<evidence type="ECO:0000256" key="16">
    <source>
        <dbReference type="ARBA" id="ARBA00032853"/>
    </source>
</evidence>
<evidence type="ECO:0000313" key="21">
    <source>
        <dbReference type="Proteomes" id="UP000066014"/>
    </source>
</evidence>
<dbReference type="PANTHER" id="PTHR34148:SF1">
    <property type="entry name" value="ADENOSYLCOBINAMIDE-GDP RIBAZOLETRANSFERASE"/>
    <property type="match status" value="1"/>
</dbReference>
<dbReference type="STRING" id="1458426.SMCB_0333"/>
<dbReference type="UniPathway" id="UPA00148">
    <property type="reaction ID" value="UER00238"/>
</dbReference>
<comment type="similarity">
    <text evidence="4 19">Belongs to the CobS family.</text>
</comment>
<keyword evidence="10 19" id="KW-0812">Transmembrane</keyword>
<dbReference type="InterPro" id="IPR003805">
    <property type="entry name" value="CobS"/>
</dbReference>
<name>A0A060NJN1_9BURK</name>
<evidence type="ECO:0000256" key="9">
    <source>
        <dbReference type="ARBA" id="ARBA00022679"/>
    </source>
</evidence>
<evidence type="ECO:0000256" key="10">
    <source>
        <dbReference type="ARBA" id="ARBA00022692"/>
    </source>
</evidence>
<keyword evidence="12 19" id="KW-1133">Transmembrane helix</keyword>
<keyword evidence="7 19" id="KW-1003">Cell membrane</keyword>
<feature type="transmembrane region" description="Helical" evidence="19">
    <location>
        <begin position="232"/>
        <end position="258"/>
    </location>
</feature>
<comment type="pathway">
    <text evidence="3 19">Cofactor biosynthesis; adenosylcobalamin biosynthesis; adenosylcobalamin from cob(II)yrinate a,c-diamide: step 7/7.</text>
</comment>
<comment type="subcellular location">
    <subcellularLocation>
        <location evidence="2 19">Cell membrane</location>
        <topology evidence="2 19">Multi-pass membrane protein</topology>
    </subcellularLocation>
</comment>
<evidence type="ECO:0000256" key="5">
    <source>
        <dbReference type="ARBA" id="ARBA00013200"/>
    </source>
</evidence>
<dbReference type="HOGENOM" id="CLU_057426_1_1_4"/>
<evidence type="ECO:0000256" key="12">
    <source>
        <dbReference type="ARBA" id="ARBA00022989"/>
    </source>
</evidence>
<dbReference type="Proteomes" id="UP000066014">
    <property type="component" value="Chromosome"/>
</dbReference>
<feature type="transmembrane region" description="Helical" evidence="19">
    <location>
        <begin position="42"/>
        <end position="65"/>
    </location>
</feature>
<protein>
    <recommendedName>
        <fullName evidence="6 19">Adenosylcobinamide-GDP ribazoletransferase</fullName>
        <ecNumber evidence="5 19">2.7.8.26</ecNumber>
    </recommendedName>
    <alternativeName>
        <fullName evidence="16 19">Cobalamin synthase</fullName>
    </alternativeName>
    <alternativeName>
        <fullName evidence="15 19">Cobalamin-5'-phosphate synthase</fullName>
    </alternativeName>
</protein>
<comment type="catalytic activity">
    <reaction evidence="18 19">
        <text>alpha-ribazole 5'-phosphate + adenosylcob(III)inamide-GDP = adenosylcob(III)alamin 5'-phosphate + GMP + H(+)</text>
        <dbReference type="Rhea" id="RHEA:23560"/>
        <dbReference type="ChEBI" id="CHEBI:15378"/>
        <dbReference type="ChEBI" id="CHEBI:57918"/>
        <dbReference type="ChEBI" id="CHEBI:58115"/>
        <dbReference type="ChEBI" id="CHEBI:60487"/>
        <dbReference type="ChEBI" id="CHEBI:60493"/>
        <dbReference type="EC" id="2.7.8.26"/>
    </reaction>
</comment>